<feature type="compositionally biased region" description="Polar residues" evidence="1">
    <location>
        <begin position="11"/>
        <end position="20"/>
    </location>
</feature>
<evidence type="ECO:0000313" key="3">
    <source>
        <dbReference type="Proteomes" id="UP000723463"/>
    </source>
</evidence>
<proteinExistence type="predicted"/>
<evidence type="ECO:0000256" key="1">
    <source>
        <dbReference type="SAM" id="MobiDB-lite"/>
    </source>
</evidence>
<organism evidence="2 3">
    <name type="scientific">Mortierella hygrophila</name>
    <dbReference type="NCBI Taxonomy" id="979708"/>
    <lineage>
        <taxon>Eukaryota</taxon>
        <taxon>Fungi</taxon>
        <taxon>Fungi incertae sedis</taxon>
        <taxon>Mucoromycota</taxon>
        <taxon>Mortierellomycotina</taxon>
        <taxon>Mortierellomycetes</taxon>
        <taxon>Mortierellales</taxon>
        <taxon>Mortierellaceae</taxon>
        <taxon>Mortierella</taxon>
    </lineage>
</organism>
<name>A0A9P6FA97_9FUNG</name>
<evidence type="ECO:0000313" key="2">
    <source>
        <dbReference type="EMBL" id="KAF9545727.1"/>
    </source>
</evidence>
<sequence>MGTDGVGVGMDSSSKETNAFSDPWWPGEEVVEDKGMPGRMTVKWSESWQKLMSHHKNGEPLKLQGCIAGYGGIDLIEPLENTPESVSVAVAEQHNTPERPAFGVAAVVDGGQNRGRTPVHLDRLTPADSVAGVVDVRSKRILYGALAGVPHLELYCHYHNHHQQQ</sequence>
<reference evidence="2" key="1">
    <citation type="journal article" date="2020" name="Fungal Divers.">
        <title>Resolving the Mortierellaceae phylogeny through synthesis of multi-gene phylogenetics and phylogenomics.</title>
        <authorList>
            <person name="Vandepol N."/>
            <person name="Liber J."/>
            <person name="Desiro A."/>
            <person name="Na H."/>
            <person name="Kennedy M."/>
            <person name="Barry K."/>
            <person name="Grigoriev I.V."/>
            <person name="Miller A.N."/>
            <person name="O'Donnell K."/>
            <person name="Stajich J.E."/>
            <person name="Bonito G."/>
        </authorList>
    </citation>
    <scope>NUCLEOTIDE SEQUENCE</scope>
    <source>
        <strain evidence="2">NRRL 2591</strain>
    </source>
</reference>
<accession>A0A9P6FA97</accession>
<keyword evidence="3" id="KW-1185">Reference proteome</keyword>
<comment type="caution">
    <text evidence="2">The sequence shown here is derived from an EMBL/GenBank/DDBJ whole genome shotgun (WGS) entry which is preliminary data.</text>
</comment>
<protein>
    <submittedName>
        <fullName evidence="2">Uncharacterized protein</fullName>
    </submittedName>
</protein>
<dbReference type="Proteomes" id="UP000723463">
    <property type="component" value="Unassembled WGS sequence"/>
</dbReference>
<dbReference type="AlphaFoldDB" id="A0A9P6FA97"/>
<feature type="region of interest" description="Disordered" evidence="1">
    <location>
        <begin position="1"/>
        <end position="27"/>
    </location>
</feature>
<dbReference type="EMBL" id="JAAAXW010000067">
    <property type="protein sequence ID" value="KAF9545727.1"/>
    <property type="molecule type" value="Genomic_DNA"/>
</dbReference>
<gene>
    <name evidence="2" type="ORF">EC957_010590</name>
</gene>